<evidence type="ECO:0000313" key="1">
    <source>
        <dbReference type="EMBL" id="ABL01349.1"/>
    </source>
</evidence>
<organism evidence="1 2">
    <name type="scientific">Pelobacter propionicus (strain DSM 2379 / NBRC 103807 / OttBd1)</name>
    <dbReference type="NCBI Taxonomy" id="338966"/>
    <lineage>
        <taxon>Bacteria</taxon>
        <taxon>Pseudomonadati</taxon>
        <taxon>Thermodesulfobacteriota</taxon>
        <taxon>Desulfuromonadia</taxon>
        <taxon>Desulfuromonadales</taxon>
        <taxon>Desulfuromonadaceae</taxon>
        <taxon>Pelobacter</taxon>
    </lineage>
</organism>
<dbReference type="KEGG" id="ppd:Ppro_3759"/>
<evidence type="ECO:0000313" key="2">
    <source>
        <dbReference type="Proteomes" id="UP000006732"/>
    </source>
</evidence>
<proteinExistence type="predicted"/>
<keyword evidence="2" id="KW-1185">Reference proteome</keyword>
<geneLocation type="plasmid" evidence="1 2">
    <name>pPRO1</name>
</geneLocation>
<accession>A0R7P1</accession>
<protein>
    <submittedName>
        <fullName evidence="1">Uncharacterized protein</fullName>
    </submittedName>
</protein>
<dbReference type="EMBL" id="CP000483">
    <property type="protein sequence ID" value="ABL01349.1"/>
    <property type="molecule type" value="Genomic_DNA"/>
</dbReference>
<name>A0R7P1_PELPD</name>
<gene>
    <name evidence="1" type="ordered locus">Ppro_3759</name>
</gene>
<reference evidence="1 2" key="1">
    <citation type="submission" date="2006-10" db="EMBL/GenBank/DDBJ databases">
        <title>Complete sequence of plasmid pPRO1 of Pelobacter propionicus DSM 2379.</title>
        <authorList>
            <consortium name="US DOE Joint Genome Institute"/>
            <person name="Copeland A."/>
            <person name="Lucas S."/>
            <person name="Lapidus A."/>
            <person name="Barry K."/>
            <person name="Detter J.C."/>
            <person name="Glavina del Rio T."/>
            <person name="Hammon N."/>
            <person name="Israni S."/>
            <person name="Dalin E."/>
            <person name="Tice H."/>
            <person name="Pitluck S."/>
            <person name="Saunders E."/>
            <person name="Brettin T."/>
            <person name="Bruce D."/>
            <person name="Han C."/>
            <person name="Tapia R."/>
            <person name="Schmutz J."/>
            <person name="Larimer F."/>
            <person name="Land M."/>
            <person name="Hauser L."/>
            <person name="Kyrpides N."/>
            <person name="Kim E."/>
            <person name="Lovley D."/>
            <person name="Richardson P."/>
        </authorList>
    </citation>
    <scope>NUCLEOTIDE SEQUENCE [LARGE SCALE GENOMIC DNA]</scope>
    <source>
        <strain evidence="2">DSM 2379 / NBRC 103807 / OttBd1</strain>
        <plasmid evidence="2">Plasmid pPRO1</plasmid>
    </source>
</reference>
<keyword evidence="1" id="KW-0614">Plasmid</keyword>
<dbReference type="AlphaFoldDB" id="A0R7P1"/>
<dbReference type="eggNOG" id="ENOG5033BQ6">
    <property type="taxonomic scope" value="Bacteria"/>
</dbReference>
<sequence>MPSHGGRNVNMKSNVIPFAQKRKNCLQPLNIPVPPTLEEAICYPGEERYVALWWTRCGEDIVYDDGLCSGTGYSYGWLAYARHAIVAPILSRLDYMDFDLRDAPAKERLLLDRYKRCFMFGPTEFVMISMKTGNNITEYDCPLIELSVDQLAEINDAFGKITSFTSKELERRVEEHHRQIRSMLTWLDELQASRGV</sequence>
<dbReference type="Proteomes" id="UP000006732">
    <property type="component" value="Plasmid pPRO1"/>
</dbReference>
<dbReference type="HOGENOM" id="CLU_1389077_0_0_7"/>